<evidence type="ECO:0000313" key="1">
    <source>
        <dbReference type="EMBL" id="SFC49862.1"/>
    </source>
</evidence>
<name>A0AAJ4W9H0_9GAMM</name>
<gene>
    <name evidence="1" type="ORF">SAMN02745723_102513</name>
</gene>
<protein>
    <submittedName>
        <fullName evidence="1">Uncharacterized protein</fullName>
    </submittedName>
</protein>
<dbReference type="Proteomes" id="UP000226420">
    <property type="component" value="Unassembled WGS sequence"/>
</dbReference>
<accession>A0AAJ4W9H0</accession>
<proteinExistence type="predicted"/>
<sequence length="109" mass="12370">MRWLLGAVVVAFAAGWWFSLQYQDSQQLLIERAARKAAVEIQTSIAATAQVVENKLQDLRANERHTEKVIRTEVVKPVFNNVCATDDYMRLFNDATERDESILSGKSIN</sequence>
<reference evidence="1 2" key="1">
    <citation type="submission" date="2016-10" db="EMBL/GenBank/DDBJ databases">
        <authorList>
            <person name="Varghese N."/>
            <person name="Submissions S."/>
        </authorList>
    </citation>
    <scope>NUCLEOTIDE SEQUENCE [LARGE SCALE GENOMIC DNA]</scope>
    <source>
        <strain evidence="1 2">DSM 5563</strain>
    </source>
</reference>
<dbReference type="AlphaFoldDB" id="A0AAJ4W9H0"/>
<evidence type="ECO:0000313" key="2">
    <source>
        <dbReference type="Proteomes" id="UP000226420"/>
    </source>
</evidence>
<dbReference type="RefSeq" id="WP_074821427.1">
    <property type="nucleotide sequence ID" value="NZ_FOLW01000002.1"/>
</dbReference>
<dbReference type="EMBL" id="FOLW01000002">
    <property type="protein sequence ID" value="SFC49862.1"/>
    <property type="molecule type" value="Genomic_DNA"/>
</dbReference>
<comment type="caution">
    <text evidence="1">The sequence shown here is derived from an EMBL/GenBank/DDBJ whole genome shotgun (WGS) entry which is preliminary data.</text>
</comment>
<organism evidence="1 2">
    <name type="scientific">Pragia fontium DSM 5563 = ATCC 49100</name>
    <dbReference type="NCBI Taxonomy" id="1122977"/>
    <lineage>
        <taxon>Bacteria</taxon>
        <taxon>Pseudomonadati</taxon>
        <taxon>Pseudomonadota</taxon>
        <taxon>Gammaproteobacteria</taxon>
        <taxon>Enterobacterales</taxon>
        <taxon>Budviciaceae</taxon>
        <taxon>Pragia</taxon>
    </lineage>
</organism>